<reference evidence="2" key="2">
    <citation type="submission" date="2020-10" db="EMBL/GenBank/DDBJ databases">
        <title>Comparative genomics of the Acetobacterium genus.</title>
        <authorList>
            <person name="Marshall C."/>
            <person name="May H."/>
            <person name="Norman S."/>
        </authorList>
    </citation>
    <scope>NUCLEOTIDE SEQUENCE</scope>
    <source>
        <strain evidence="2">DER-2019</strain>
    </source>
</reference>
<evidence type="ECO:0000313" key="3">
    <source>
        <dbReference type="Proteomes" id="UP000616595"/>
    </source>
</evidence>
<evidence type="ECO:0000313" key="2">
    <source>
        <dbReference type="EMBL" id="MBC3889423.1"/>
    </source>
</evidence>
<name>A0A923I3S6_9FIRM</name>
<dbReference type="AlphaFoldDB" id="A0A923I3S6"/>
<dbReference type="Gene3D" id="3.40.50.300">
    <property type="entry name" value="P-loop containing nucleotide triphosphate hydrolases"/>
    <property type="match status" value="1"/>
</dbReference>
<comment type="caution">
    <text evidence="2">The sequence shown here is derived from an EMBL/GenBank/DDBJ whole genome shotgun (WGS) entry which is preliminary data.</text>
</comment>
<gene>
    <name evidence="2" type="ORF">GH810_13995</name>
</gene>
<keyword evidence="3" id="KW-1185">Reference proteome</keyword>
<dbReference type="Pfam" id="PF07693">
    <property type="entry name" value="KAP_NTPase"/>
    <property type="match status" value="1"/>
</dbReference>
<protein>
    <recommendedName>
        <fullName evidence="1">KAP NTPase domain-containing protein</fullName>
    </recommendedName>
</protein>
<dbReference type="InterPro" id="IPR027417">
    <property type="entry name" value="P-loop_NTPase"/>
</dbReference>
<reference evidence="2" key="1">
    <citation type="submission" date="2019-10" db="EMBL/GenBank/DDBJ databases">
        <authorList>
            <person name="Ross D.E."/>
            <person name="Gulliver D."/>
        </authorList>
    </citation>
    <scope>NUCLEOTIDE SEQUENCE</scope>
    <source>
        <strain evidence="2">DER-2019</strain>
    </source>
</reference>
<sequence length="455" mass="54163">MENDLMEIEKKNDLFVQREQLIGELIKFNNIEKNRICSLVGEWGSGKSFFIDKFIERVEQEDILKTSEEESEPMTKQSFKIMKFDAWENQASTNINGIFLEFVYNDLIKPLKDGKSFYEFMQEYGLKYFKDLIKSVGEALLPLTKDVSKQMIKPIDEFNNMAVYKMLSNTILNEIIDEKKFYEIMIDLLFSEEQINNKYLLIIDELDRCEPRFSIELIKKIIYLNKEIMKKGKDVNFLISINKLEFANLLNGYYGNEYDTHQYFDKVFDYEFYLPEAQNKYEYLGTLLTKQISLEYELNTKISLKSKEIFESLNYRKLNILAEKIENKRPIQWENQYYMSGFDPAYYFDITRFIIEVIKLKNFKEYLEIKSAILRLRKYNNFSIVKGEARITFKKTIKQKDAFIKDISKVSEYFKKEDLNEIGIISNGYLTQSEEDQLFTLISPEILCLMMDCPI</sequence>
<dbReference type="OrthoDB" id="88903at2"/>
<proteinExistence type="predicted"/>
<organism evidence="2 3">
    <name type="scientific">Acetobacterium paludosum</name>
    <dbReference type="NCBI Taxonomy" id="52693"/>
    <lineage>
        <taxon>Bacteria</taxon>
        <taxon>Bacillati</taxon>
        <taxon>Bacillota</taxon>
        <taxon>Clostridia</taxon>
        <taxon>Eubacteriales</taxon>
        <taxon>Eubacteriaceae</taxon>
        <taxon>Acetobacterium</taxon>
    </lineage>
</organism>
<evidence type="ECO:0000259" key="1">
    <source>
        <dbReference type="Pfam" id="PF07693"/>
    </source>
</evidence>
<dbReference type="InterPro" id="IPR011646">
    <property type="entry name" value="KAP_P-loop"/>
</dbReference>
<dbReference type="Proteomes" id="UP000616595">
    <property type="component" value="Unassembled WGS sequence"/>
</dbReference>
<dbReference type="EMBL" id="WJBD01000018">
    <property type="protein sequence ID" value="MBC3889423.1"/>
    <property type="molecule type" value="Genomic_DNA"/>
</dbReference>
<feature type="domain" description="KAP NTPase" evidence="1">
    <location>
        <begin position="30"/>
        <end position="314"/>
    </location>
</feature>
<accession>A0A923I3S6</accession>
<dbReference type="SUPFAM" id="SSF52540">
    <property type="entry name" value="P-loop containing nucleoside triphosphate hydrolases"/>
    <property type="match status" value="1"/>
</dbReference>